<dbReference type="EMBL" id="JARKIK010000007">
    <property type="protein sequence ID" value="KAK8750732.1"/>
    <property type="molecule type" value="Genomic_DNA"/>
</dbReference>
<accession>A0AAW0YGH0</accession>
<feature type="domain" description="Peptidase C50" evidence="6">
    <location>
        <begin position="387"/>
        <end position="481"/>
    </location>
</feature>
<evidence type="ECO:0000259" key="6">
    <source>
        <dbReference type="PROSITE" id="PS51700"/>
    </source>
</evidence>
<dbReference type="GO" id="GO:0005737">
    <property type="term" value="C:cytoplasm"/>
    <property type="evidence" value="ECO:0007669"/>
    <property type="project" value="TreeGrafter"/>
</dbReference>
<protein>
    <recommendedName>
        <fullName evidence="2">separase</fullName>
        <ecNumber evidence="2">3.4.22.49</ecNumber>
    </recommendedName>
</protein>
<dbReference type="GO" id="GO:0072686">
    <property type="term" value="C:mitotic spindle"/>
    <property type="evidence" value="ECO:0007669"/>
    <property type="project" value="TreeGrafter"/>
</dbReference>
<evidence type="ECO:0000313" key="8">
    <source>
        <dbReference type="Proteomes" id="UP001445076"/>
    </source>
</evidence>
<dbReference type="GO" id="GO:0006508">
    <property type="term" value="P:proteolysis"/>
    <property type="evidence" value="ECO:0007669"/>
    <property type="project" value="InterPro"/>
</dbReference>
<dbReference type="InterPro" id="IPR005314">
    <property type="entry name" value="Peptidase_C50"/>
</dbReference>
<dbReference type="EC" id="3.4.22.49" evidence="2"/>
<gene>
    <name evidence="7" type="ORF">OTU49_014978</name>
</gene>
<keyword evidence="8" id="KW-1185">Reference proteome</keyword>
<dbReference type="InterPro" id="IPR030397">
    <property type="entry name" value="SEPARIN_core_dom"/>
</dbReference>
<evidence type="ECO:0000256" key="2">
    <source>
        <dbReference type="ARBA" id="ARBA00012489"/>
    </source>
</evidence>
<evidence type="ECO:0000256" key="5">
    <source>
        <dbReference type="SAM" id="Coils"/>
    </source>
</evidence>
<evidence type="ECO:0000256" key="3">
    <source>
        <dbReference type="ARBA" id="ARBA00022801"/>
    </source>
</evidence>
<dbReference type="GO" id="GO:0005634">
    <property type="term" value="C:nucleus"/>
    <property type="evidence" value="ECO:0007669"/>
    <property type="project" value="InterPro"/>
</dbReference>
<keyword evidence="5" id="KW-0175">Coiled coil</keyword>
<keyword evidence="3" id="KW-0378">Hydrolase</keyword>
<comment type="catalytic activity">
    <reaction evidence="1">
        <text>All bonds known to be hydrolyzed by this endopeptidase have arginine in P1 and an acidic residue in P4. P6 is often occupied by an acidic residue or by a hydroxy-amino-acid residue, the phosphorylation of which enhances cleavage.</text>
        <dbReference type="EC" id="3.4.22.49"/>
    </reaction>
</comment>
<dbReference type="PANTHER" id="PTHR12792:SF0">
    <property type="entry name" value="SEPARIN"/>
    <property type="match status" value="1"/>
</dbReference>
<dbReference type="GO" id="GO:0005813">
    <property type="term" value="C:centrosome"/>
    <property type="evidence" value="ECO:0007669"/>
    <property type="project" value="TreeGrafter"/>
</dbReference>
<reference evidence="7 8" key="1">
    <citation type="journal article" date="2024" name="BMC Genomics">
        <title>Genome assembly of redclaw crayfish (Cherax quadricarinatus) provides insights into its immune adaptation and hypoxia tolerance.</title>
        <authorList>
            <person name="Liu Z."/>
            <person name="Zheng J."/>
            <person name="Li H."/>
            <person name="Fang K."/>
            <person name="Wang S."/>
            <person name="He J."/>
            <person name="Zhou D."/>
            <person name="Weng S."/>
            <person name="Chi M."/>
            <person name="Gu Z."/>
            <person name="He J."/>
            <person name="Li F."/>
            <person name="Wang M."/>
        </authorList>
    </citation>
    <scope>NUCLEOTIDE SEQUENCE [LARGE SCALE GENOMIC DNA]</scope>
    <source>
        <strain evidence="7">ZL_2023a</strain>
    </source>
</reference>
<comment type="caution">
    <text evidence="7">The sequence shown here is derived from an EMBL/GenBank/DDBJ whole genome shotgun (WGS) entry which is preliminary data.</text>
</comment>
<dbReference type="PROSITE" id="PS51700">
    <property type="entry name" value="SEPARIN"/>
    <property type="match status" value="1"/>
</dbReference>
<dbReference type="GO" id="GO:0051307">
    <property type="term" value="P:meiotic chromosome separation"/>
    <property type="evidence" value="ECO:0007669"/>
    <property type="project" value="TreeGrafter"/>
</dbReference>
<dbReference type="Proteomes" id="UP001445076">
    <property type="component" value="Unassembled WGS sequence"/>
</dbReference>
<sequence length="575" mass="63835">MATSVEALTNTILAKMGASSLAEVAATLPSALTTDVNIMAAKKELEEGAVDAAFHHLSLSHSTLLHHRMAMRLHKPNHGNKGDEDCGEVMSPDSLTDEKITLAATNVDETMSLLQKLPSEWTVVQITTQSVGECNFQKIGAHPSTPGLYISRCTCGLQPVVTVQAVAAPKDKGVRGIRQEVELIKEENKIINKDYRDQQQKYFTKREELNNRLKCVVRSMEVAWLRHWCCLLVGSLDARDQCLLEETTARILADCKVPLTDTQKQLLQCIISCPLPSEKKSRLELDIAINVRASVASLLSASVKSQCVKHLYAAIQKEEATLERLQRAQRNPVILVLDKSIVSLPWEMMWILRDQPVTRMPSLRMLLLLYQHHSCRSSSVLAQGVDSSKGFYLLDPDNNLPRTQERLKSVFDETGWPGITSRRPTHEEFRDAITNQDLFVYSGHGSGSQYLPGELVEGVDCRALVLLYGCASVRLAPRGRIPDPWGVVLNYLIAYCPCVVGMLWDVTDKDTDFLTRGMVRALRGEESEPGSPLAVPPSDVALLVARSRSLCRWYLTAAALTVYGLPLHVINKSCE</sequence>
<evidence type="ECO:0000313" key="7">
    <source>
        <dbReference type="EMBL" id="KAK8750732.1"/>
    </source>
</evidence>
<feature type="coiled-coil region" evidence="5">
    <location>
        <begin position="181"/>
        <end position="212"/>
    </location>
</feature>
<dbReference type="Pfam" id="PF03568">
    <property type="entry name" value="Separin_C"/>
    <property type="match status" value="1"/>
</dbReference>
<organism evidence="7 8">
    <name type="scientific">Cherax quadricarinatus</name>
    <name type="common">Australian red claw crayfish</name>
    <dbReference type="NCBI Taxonomy" id="27406"/>
    <lineage>
        <taxon>Eukaryota</taxon>
        <taxon>Metazoa</taxon>
        <taxon>Ecdysozoa</taxon>
        <taxon>Arthropoda</taxon>
        <taxon>Crustacea</taxon>
        <taxon>Multicrustacea</taxon>
        <taxon>Malacostraca</taxon>
        <taxon>Eumalacostraca</taxon>
        <taxon>Eucarida</taxon>
        <taxon>Decapoda</taxon>
        <taxon>Pleocyemata</taxon>
        <taxon>Astacidea</taxon>
        <taxon>Parastacoidea</taxon>
        <taxon>Parastacidae</taxon>
        <taxon>Cherax</taxon>
    </lineage>
</organism>
<proteinExistence type="predicted"/>
<evidence type="ECO:0000256" key="4">
    <source>
        <dbReference type="ARBA" id="ARBA00022829"/>
    </source>
</evidence>
<dbReference type="GO" id="GO:0004197">
    <property type="term" value="F:cysteine-type endopeptidase activity"/>
    <property type="evidence" value="ECO:0007669"/>
    <property type="project" value="InterPro"/>
</dbReference>
<dbReference type="PANTHER" id="PTHR12792">
    <property type="entry name" value="EXTRA SPINDLE POLES 1-RELATED"/>
    <property type="match status" value="1"/>
</dbReference>
<keyword evidence="4" id="KW-0159">Chromosome partition</keyword>
<name>A0AAW0YGH0_CHEQU</name>
<evidence type="ECO:0000256" key="1">
    <source>
        <dbReference type="ARBA" id="ARBA00000451"/>
    </source>
</evidence>
<dbReference type="AlphaFoldDB" id="A0AAW0YGH0"/>